<dbReference type="Proteomes" id="UP000011080">
    <property type="component" value="Unassembled WGS sequence"/>
</dbReference>
<evidence type="ECO:0000313" key="2">
    <source>
        <dbReference type="EMBL" id="ELR55563.1"/>
    </source>
</evidence>
<name>L8IHC4_9CETA</name>
<organism evidence="2 3">
    <name type="scientific">Bos mutus</name>
    <name type="common">wild yak</name>
    <dbReference type="NCBI Taxonomy" id="72004"/>
    <lineage>
        <taxon>Eukaryota</taxon>
        <taxon>Metazoa</taxon>
        <taxon>Chordata</taxon>
        <taxon>Craniata</taxon>
        <taxon>Vertebrata</taxon>
        <taxon>Euteleostomi</taxon>
        <taxon>Mammalia</taxon>
        <taxon>Eutheria</taxon>
        <taxon>Laurasiatheria</taxon>
        <taxon>Artiodactyla</taxon>
        <taxon>Ruminantia</taxon>
        <taxon>Pecora</taxon>
        <taxon>Bovidae</taxon>
        <taxon>Bovinae</taxon>
        <taxon>Bos</taxon>
    </lineage>
</organism>
<feature type="non-terminal residue" evidence="2">
    <location>
        <position position="1"/>
    </location>
</feature>
<keyword evidence="1" id="KW-0812">Transmembrane</keyword>
<evidence type="ECO:0000313" key="3">
    <source>
        <dbReference type="Proteomes" id="UP000011080"/>
    </source>
</evidence>
<reference evidence="2 3" key="1">
    <citation type="journal article" date="2012" name="Nat. Genet.">
        <title>The yak genome and adaptation to life at high altitude.</title>
        <authorList>
            <person name="Qiu Q."/>
            <person name="Zhang G."/>
            <person name="Ma T."/>
            <person name="Qian W."/>
            <person name="Wang J."/>
            <person name="Ye Z."/>
            <person name="Cao C."/>
            <person name="Hu Q."/>
            <person name="Kim J."/>
            <person name="Larkin D.M."/>
            <person name="Auvil L."/>
            <person name="Capitanu B."/>
            <person name="Ma J."/>
            <person name="Lewin H.A."/>
            <person name="Qian X."/>
            <person name="Lang Y."/>
            <person name="Zhou R."/>
            <person name="Wang L."/>
            <person name="Wang K."/>
            <person name="Xia J."/>
            <person name="Liao S."/>
            <person name="Pan S."/>
            <person name="Lu X."/>
            <person name="Hou H."/>
            <person name="Wang Y."/>
            <person name="Zang X."/>
            <person name="Yin Y."/>
            <person name="Ma H."/>
            <person name="Zhang J."/>
            <person name="Wang Z."/>
            <person name="Zhang Y."/>
            <person name="Zhang D."/>
            <person name="Yonezawa T."/>
            <person name="Hasegawa M."/>
            <person name="Zhong Y."/>
            <person name="Liu W."/>
            <person name="Zhang Y."/>
            <person name="Huang Z."/>
            <person name="Zhang S."/>
            <person name="Long R."/>
            <person name="Yang H."/>
            <person name="Wang J."/>
            <person name="Lenstra J.A."/>
            <person name="Cooper D.N."/>
            <person name="Wu Y."/>
            <person name="Wang J."/>
            <person name="Shi P."/>
            <person name="Wang J."/>
            <person name="Liu J."/>
        </authorList>
    </citation>
    <scope>NUCLEOTIDE SEQUENCE [LARGE SCALE GENOMIC DNA]</scope>
    <source>
        <strain evidence="3">yakQH1</strain>
    </source>
</reference>
<proteinExistence type="predicted"/>
<gene>
    <name evidence="2" type="ORF">M91_01695</name>
</gene>
<sequence length="62" mass="6821">TLLQENLAVSKGGRLLVGWASVVFAGTLGECEIRFGLRKAAPWSFLALLYIQIGFLKKQHGF</sequence>
<keyword evidence="1" id="KW-1133">Transmembrane helix</keyword>
<dbReference type="AlphaFoldDB" id="L8IHC4"/>
<accession>L8IHC4</accession>
<dbReference type="EMBL" id="JH881244">
    <property type="protein sequence ID" value="ELR55563.1"/>
    <property type="molecule type" value="Genomic_DNA"/>
</dbReference>
<protein>
    <submittedName>
        <fullName evidence="2">Uncharacterized protein</fullName>
    </submittedName>
</protein>
<keyword evidence="1" id="KW-0472">Membrane</keyword>
<feature type="transmembrane region" description="Helical" evidence="1">
    <location>
        <begin position="12"/>
        <end position="28"/>
    </location>
</feature>
<evidence type="ECO:0000256" key="1">
    <source>
        <dbReference type="SAM" id="Phobius"/>
    </source>
</evidence>